<accession>K4JP63</accession>
<dbReference type="KEGG" id="vg:13996100"/>
<proteinExistence type="predicted"/>
<organism evidence="1 2">
    <name type="scientific">Caulobacter phage CcrRogue</name>
    <dbReference type="NCBI Taxonomy" id="2927986"/>
    <lineage>
        <taxon>Viruses</taxon>
        <taxon>Duplodnaviria</taxon>
        <taxon>Heunggongvirae</taxon>
        <taxon>Uroviricota</taxon>
        <taxon>Caudoviricetes</taxon>
        <taxon>Jeanschmidtviridae</taxon>
        <taxon>Poindextervirus</taxon>
        <taxon>Poindextervirus rogue</taxon>
    </lineage>
</organism>
<name>K4JP63_9CAUD</name>
<gene>
    <name evidence="1" type="ORF">CcrRogue_gp319</name>
</gene>
<dbReference type="Proteomes" id="UP000000461">
    <property type="component" value="Segment"/>
</dbReference>
<sequence length="110" mass="12535">MSSAIHKLRSLFDLIQKSYPTAEIRLEHQGGDAYRVKIVEYDGAARVGFYSDRLGQAFTRELVTPGLQRQGARYRIGTVREALKRWPTAVLTPTAWNESLKPIDYRLLLA</sequence>
<protein>
    <submittedName>
        <fullName evidence="1">Uncharacterized protein</fullName>
    </submittedName>
</protein>
<evidence type="ECO:0000313" key="1">
    <source>
        <dbReference type="EMBL" id="AFU86801.1"/>
    </source>
</evidence>
<evidence type="ECO:0000313" key="2">
    <source>
        <dbReference type="Proteomes" id="UP000000461"/>
    </source>
</evidence>
<dbReference type="EMBL" id="JX100814">
    <property type="protein sequence ID" value="AFU86801.1"/>
    <property type="molecule type" value="Genomic_DNA"/>
</dbReference>
<reference evidence="1 2" key="1">
    <citation type="journal article" date="2012" name="BMC Genomics">
        <title>The Caulobacter crescentus phage phiCbK: genomics of a canonical phage.</title>
        <authorList>
            <person name="Gill J.J."/>
            <person name="Berry J.D."/>
            <person name="Russell W.K."/>
            <person name="Lessor L."/>
            <person name="Escobar Garcia D.A."/>
            <person name="Hernandez D."/>
            <person name="Kane A."/>
            <person name="Keene J."/>
            <person name="Maddox M."/>
            <person name="Martin R."/>
            <person name="Mohan S."/>
            <person name="Thorn A.M."/>
            <person name="Russell D.H."/>
            <person name="Young R."/>
        </authorList>
    </citation>
    <scope>NUCLEOTIDE SEQUENCE [LARGE SCALE GENOMIC DNA]</scope>
</reference>
<keyword evidence="2" id="KW-1185">Reference proteome</keyword>